<comment type="caution">
    <text evidence="2">The sequence shown here is derived from an EMBL/GenBank/DDBJ whole genome shotgun (WGS) entry which is preliminary data.</text>
</comment>
<feature type="compositionally biased region" description="Basic and acidic residues" evidence="1">
    <location>
        <begin position="26"/>
        <end position="35"/>
    </location>
</feature>
<gene>
    <name evidence="2" type="ORF">NDU88_004951</name>
</gene>
<sequence length="103" mass="11327">MGTDFRQVRLSVLTSAGFTGSRARKKQEGGERDGEGTGAGGTLEAEVERQPRKAGRRRLYRTTEEGGDKTQQERWERAGEPATSPEGLGSRRNGTVYTIHFVT</sequence>
<dbReference type="Proteomes" id="UP001066276">
    <property type="component" value="Chromosome 10"/>
</dbReference>
<feature type="compositionally biased region" description="Basic and acidic residues" evidence="1">
    <location>
        <begin position="61"/>
        <end position="79"/>
    </location>
</feature>
<dbReference type="AlphaFoldDB" id="A0AAV7M7S9"/>
<evidence type="ECO:0000256" key="1">
    <source>
        <dbReference type="SAM" id="MobiDB-lite"/>
    </source>
</evidence>
<protein>
    <submittedName>
        <fullName evidence="2">Uncharacterized protein</fullName>
    </submittedName>
</protein>
<accession>A0AAV7M7S9</accession>
<dbReference type="EMBL" id="JANPWB010000014">
    <property type="protein sequence ID" value="KAJ1099856.1"/>
    <property type="molecule type" value="Genomic_DNA"/>
</dbReference>
<feature type="region of interest" description="Disordered" evidence="1">
    <location>
        <begin position="14"/>
        <end position="95"/>
    </location>
</feature>
<proteinExistence type="predicted"/>
<name>A0AAV7M7S9_PLEWA</name>
<keyword evidence="3" id="KW-1185">Reference proteome</keyword>
<evidence type="ECO:0000313" key="2">
    <source>
        <dbReference type="EMBL" id="KAJ1099856.1"/>
    </source>
</evidence>
<evidence type="ECO:0000313" key="3">
    <source>
        <dbReference type="Proteomes" id="UP001066276"/>
    </source>
</evidence>
<reference evidence="2" key="1">
    <citation type="journal article" date="2022" name="bioRxiv">
        <title>Sequencing and chromosome-scale assembly of the giantPleurodeles waltlgenome.</title>
        <authorList>
            <person name="Brown T."/>
            <person name="Elewa A."/>
            <person name="Iarovenko S."/>
            <person name="Subramanian E."/>
            <person name="Araus A.J."/>
            <person name="Petzold A."/>
            <person name="Susuki M."/>
            <person name="Suzuki K.-i.T."/>
            <person name="Hayashi T."/>
            <person name="Toyoda A."/>
            <person name="Oliveira C."/>
            <person name="Osipova E."/>
            <person name="Leigh N.D."/>
            <person name="Simon A."/>
            <person name="Yun M.H."/>
        </authorList>
    </citation>
    <scope>NUCLEOTIDE SEQUENCE</scope>
    <source>
        <strain evidence="2">20211129_DDA</strain>
        <tissue evidence="2">Liver</tissue>
    </source>
</reference>
<organism evidence="2 3">
    <name type="scientific">Pleurodeles waltl</name>
    <name type="common">Iberian ribbed newt</name>
    <dbReference type="NCBI Taxonomy" id="8319"/>
    <lineage>
        <taxon>Eukaryota</taxon>
        <taxon>Metazoa</taxon>
        <taxon>Chordata</taxon>
        <taxon>Craniata</taxon>
        <taxon>Vertebrata</taxon>
        <taxon>Euteleostomi</taxon>
        <taxon>Amphibia</taxon>
        <taxon>Batrachia</taxon>
        <taxon>Caudata</taxon>
        <taxon>Salamandroidea</taxon>
        <taxon>Salamandridae</taxon>
        <taxon>Pleurodelinae</taxon>
        <taxon>Pleurodeles</taxon>
    </lineage>
</organism>